<reference evidence="2" key="1">
    <citation type="submission" date="2021-02" db="EMBL/GenBank/DDBJ databases">
        <title>Comparative genomics reveals that relaxation of natural selection precedes convergent phenotypic evolution of cavefish.</title>
        <authorList>
            <person name="Peng Z."/>
        </authorList>
    </citation>
    <scope>NUCLEOTIDE SEQUENCE</scope>
    <source>
        <tissue evidence="2">Muscle</tissue>
    </source>
</reference>
<organism evidence="2 3">
    <name type="scientific">Triplophysa rosa</name>
    <name type="common">Cave loach</name>
    <dbReference type="NCBI Taxonomy" id="992332"/>
    <lineage>
        <taxon>Eukaryota</taxon>
        <taxon>Metazoa</taxon>
        <taxon>Chordata</taxon>
        <taxon>Craniata</taxon>
        <taxon>Vertebrata</taxon>
        <taxon>Euteleostomi</taxon>
        <taxon>Actinopterygii</taxon>
        <taxon>Neopterygii</taxon>
        <taxon>Teleostei</taxon>
        <taxon>Ostariophysi</taxon>
        <taxon>Cypriniformes</taxon>
        <taxon>Nemacheilidae</taxon>
        <taxon>Triplophysa</taxon>
    </lineage>
</organism>
<gene>
    <name evidence="2" type="ORF">IRJ41_013140</name>
</gene>
<feature type="region of interest" description="Disordered" evidence="1">
    <location>
        <begin position="143"/>
        <end position="163"/>
    </location>
</feature>
<comment type="caution">
    <text evidence="2">The sequence shown here is derived from an EMBL/GenBank/DDBJ whole genome shotgun (WGS) entry which is preliminary data.</text>
</comment>
<feature type="region of interest" description="Disordered" evidence="1">
    <location>
        <begin position="179"/>
        <end position="213"/>
    </location>
</feature>
<evidence type="ECO:0000313" key="2">
    <source>
        <dbReference type="EMBL" id="KAI7805646.1"/>
    </source>
</evidence>
<evidence type="ECO:0000313" key="3">
    <source>
        <dbReference type="Proteomes" id="UP001059041"/>
    </source>
</evidence>
<protein>
    <submittedName>
        <fullName evidence="2">Uncharacterized protein</fullName>
    </submittedName>
</protein>
<sequence length="402" mass="45398">MEDAADSPWSEMESAEPQDWSCNITFRKGTRLYAFRGYCGFKFKRDKTDAGAHGFYPRCMFMYRCSRSSARSAAICDVHSTTYFHQLNITLSSKDPEGSTKEPLFHHQQPPVRLHQTNMSINRSKKIAFPCLRLFWHGIRNPPQAARGTSGVTRRHPTYSGHNEEQGALGALAQPTALPTQTSHQQLPSPQARGTRCDRKPRRSSREAETAPMNGHVAAADVCLEGNFMGELQEDSFLTFGDYAAGLKSLHPLHREIVEFTASNLEKLGMREKRAREMLVHMNMFRKADTTKTETAHRPASTLRKGQHCCSDVETISHAKKCWHYDPHYVSTSCLDKRRQKRLCIVAEVNMTSGFTNPRTGGDSHQVWWHLSQDLGQWISSSWPKAFPPGLRAASYVNQGAD</sequence>
<feature type="compositionally biased region" description="Polar residues" evidence="1">
    <location>
        <begin position="179"/>
        <end position="189"/>
    </location>
</feature>
<dbReference type="EMBL" id="JAFHDT010000009">
    <property type="protein sequence ID" value="KAI7805646.1"/>
    <property type="molecule type" value="Genomic_DNA"/>
</dbReference>
<dbReference type="AlphaFoldDB" id="A0A9W8C1D3"/>
<proteinExistence type="predicted"/>
<name>A0A9W8C1D3_TRIRA</name>
<dbReference type="Proteomes" id="UP001059041">
    <property type="component" value="Linkage Group LG9"/>
</dbReference>
<accession>A0A9W8C1D3</accession>
<keyword evidence="3" id="KW-1185">Reference proteome</keyword>
<evidence type="ECO:0000256" key="1">
    <source>
        <dbReference type="SAM" id="MobiDB-lite"/>
    </source>
</evidence>